<dbReference type="PANTHER" id="PTHR32309">
    <property type="entry name" value="TYROSINE-PROTEIN KINASE"/>
    <property type="match status" value="1"/>
</dbReference>
<dbReference type="EMBL" id="JACHNY010000001">
    <property type="protein sequence ID" value="MBB4616031.1"/>
    <property type="molecule type" value="Genomic_DNA"/>
</dbReference>
<dbReference type="InterPro" id="IPR050445">
    <property type="entry name" value="Bact_polysacc_biosynth/exp"/>
</dbReference>
<evidence type="ECO:0000256" key="1">
    <source>
        <dbReference type="SAM" id="Phobius"/>
    </source>
</evidence>
<dbReference type="PROSITE" id="PS51257">
    <property type="entry name" value="PROKAR_LIPOPROTEIN"/>
    <property type="match status" value="1"/>
</dbReference>
<protein>
    <submittedName>
        <fullName evidence="2">ABC-2 type transport system permease protein/capsular polysaccharide transport system permease protein</fullName>
    </submittedName>
</protein>
<keyword evidence="3" id="KW-1185">Reference proteome</keyword>
<evidence type="ECO:0000313" key="3">
    <source>
        <dbReference type="Proteomes" id="UP000574769"/>
    </source>
</evidence>
<dbReference type="GO" id="GO:0005886">
    <property type="term" value="C:plasma membrane"/>
    <property type="evidence" value="ECO:0007669"/>
    <property type="project" value="TreeGrafter"/>
</dbReference>
<dbReference type="GO" id="GO:0004713">
    <property type="term" value="F:protein tyrosine kinase activity"/>
    <property type="evidence" value="ECO:0007669"/>
    <property type="project" value="TreeGrafter"/>
</dbReference>
<reference evidence="2 3" key="1">
    <citation type="submission" date="2020-08" db="EMBL/GenBank/DDBJ databases">
        <title>Genomic Encyclopedia of Type Strains, Phase IV (KMG-IV): sequencing the most valuable type-strain genomes for metagenomic binning, comparative biology and taxonomic classification.</title>
        <authorList>
            <person name="Goeker M."/>
        </authorList>
    </citation>
    <scope>NUCLEOTIDE SEQUENCE [LARGE SCALE GENOMIC DNA]</scope>
    <source>
        <strain evidence="2 3">DSM 15867</strain>
    </source>
</reference>
<keyword evidence="1" id="KW-0472">Membrane</keyword>
<proteinExistence type="predicted"/>
<evidence type="ECO:0000313" key="2">
    <source>
        <dbReference type="EMBL" id="MBB4616031.1"/>
    </source>
</evidence>
<dbReference type="RefSeq" id="WP_184110609.1">
    <property type="nucleotide sequence ID" value="NZ_JACHNY010000001.1"/>
</dbReference>
<comment type="caution">
    <text evidence="2">The sequence shown here is derived from an EMBL/GenBank/DDBJ whole genome shotgun (WGS) entry which is preliminary data.</text>
</comment>
<name>A0A7W7AFQ7_9SPHN</name>
<feature type="transmembrane region" description="Helical" evidence="1">
    <location>
        <begin position="12"/>
        <end position="31"/>
    </location>
</feature>
<keyword evidence="1" id="KW-0812">Transmembrane</keyword>
<accession>A0A7W7AFQ7</accession>
<dbReference type="AlphaFoldDB" id="A0A7W7AFQ7"/>
<sequence>MSSRLPRPAPLFLILVVLPTFLACLYFAFFASDVYVSEARFVVRSPSKAAATSLGQVLSGSGLSGASEEGNAVVEYLESRSALADADRDGLLTHAYTAGSVFVLDRFGGFLPINRERFFDYYLGKVEVEPDPTTQVLHLSVSAFEPAQARAINERLLERSEALVNRLSSRARTDAVSVAEEDARTAQRRARDAAVALAGYRNRAGIVDPEKEAESRLQGIAKLEDDLVSVRTQLQQMEQFTPAAPQIPYLRSQVATLQREIAGRRSGVAGGRNSLSAAGARYQVLLLDSELAGKQLAAALISLQDAHAEARRKRAYVERIASPSLPDYPIRPRRLGGVLAVLVLGLLAWGIASVLLAGIREHREG</sequence>
<dbReference type="PANTHER" id="PTHR32309:SF13">
    <property type="entry name" value="FERRIC ENTEROBACTIN TRANSPORT PROTEIN FEPE"/>
    <property type="match status" value="1"/>
</dbReference>
<gene>
    <name evidence="2" type="ORF">GGQ96_000137</name>
</gene>
<organism evidence="2 3">
    <name type="scientific">Sphingomonas abaci</name>
    <dbReference type="NCBI Taxonomy" id="237611"/>
    <lineage>
        <taxon>Bacteria</taxon>
        <taxon>Pseudomonadati</taxon>
        <taxon>Pseudomonadota</taxon>
        <taxon>Alphaproteobacteria</taxon>
        <taxon>Sphingomonadales</taxon>
        <taxon>Sphingomonadaceae</taxon>
        <taxon>Sphingomonas</taxon>
    </lineage>
</organism>
<keyword evidence="1" id="KW-1133">Transmembrane helix</keyword>
<dbReference type="Proteomes" id="UP000574769">
    <property type="component" value="Unassembled WGS sequence"/>
</dbReference>
<feature type="transmembrane region" description="Helical" evidence="1">
    <location>
        <begin position="335"/>
        <end position="359"/>
    </location>
</feature>